<dbReference type="AlphaFoldDB" id="A0AAD8L1C0"/>
<evidence type="ECO:0000313" key="3">
    <source>
        <dbReference type="Proteomes" id="UP001229421"/>
    </source>
</evidence>
<accession>A0AAD8L1C0</accession>
<keyword evidence="1" id="KW-0472">Membrane</keyword>
<reference evidence="2" key="1">
    <citation type="journal article" date="2023" name="bioRxiv">
        <title>Improved chromosome-level genome assembly for marigold (Tagetes erecta).</title>
        <authorList>
            <person name="Jiang F."/>
            <person name="Yuan L."/>
            <person name="Wang S."/>
            <person name="Wang H."/>
            <person name="Xu D."/>
            <person name="Wang A."/>
            <person name="Fan W."/>
        </authorList>
    </citation>
    <scope>NUCLEOTIDE SEQUENCE</scope>
    <source>
        <strain evidence="2">WSJ</strain>
        <tissue evidence="2">Leaf</tissue>
    </source>
</reference>
<protein>
    <submittedName>
        <fullName evidence="2">Uncharacterized protein</fullName>
    </submittedName>
</protein>
<proteinExistence type="predicted"/>
<dbReference type="EMBL" id="JAUHHV010000003">
    <property type="protein sequence ID" value="KAK1429535.1"/>
    <property type="molecule type" value="Genomic_DNA"/>
</dbReference>
<keyword evidence="3" id="KW-1185">Reference proteome</keyword>
<feature type="transmembrane region" description="Helical" evidence="1">
    <location>
        <begin position="6"/>
        <end position="22"/>
    </location>
</feature>
<gene>
    <name evidence="2" type="ORF">QVD17_11746</name>
</gene>
<name>A0AAD8L1C0_TARER</name>
<keyword evidence="1" id="KW-0812">Transmembrane</keyword>
<dbReference type="Proteomes" id="UP001229421">
    <property type="component" value="Unassembled WGS sequence"/>
</dbReference>
<organism evidence="2 3">
    <name type="scientific">Tagetes erecta</name>
    <name type="common">African marigold</name>
    <dbReference type="NCBI Taxonomy" id="13708"/>
    <lineage>
        <taxon>Eukaryota</taxon>
        <taxon>Viridiplantae</taxon>
        <taxon>Streptophyta</taxon>
        <taxon>Embryophyta</taxon>
        <taxon>Tracheophyta</taxon>
        <taxon>Spermatophyta</taxon>
        <taxon>Magnoliopsida</taxon>
        <taxon>eudicotyledons</taxon>
        <taxon>Gunneridae</taxon>
        <taxon>Pentapetalae</taxon>
        <taxon>asterids</taxon>
        <taxon>campanulids</taxon>
        <taxon>Asterales</taxon>
        <taxon>Asteraceae</taxon>
        <taxon>Asteroideae</taxon>
        <taxon>Heliantheae alliance</taxon>
        <taxon>Tageteae</taxon>
        <taxon>Tagetes</taxon>
    </lineage>
</organism>
<feature type="transmembrane region" description="Helical" evidence="1">
    <location>
        <begin position="29"/>
        <end position="46"/>
    </location>
</feature>
<evidence type="ECO:0000313" key="2">
    <source>
        <dbReference type="EMBL" id="KAK1429535.1"/>
    </source>
</evidence>
<evidence type="ECO:0000256" key="1">
    <source>
        <dbReference type="SAM" id="Phobius"/>
    </source>
</evidence>
<keyword evidence="1" id="KW-1133">Transmembrane helix</keyword>
<comment type="caution">
    <text evidence="2">The sequence shown here is derived from an EMBL/GenBank/DDBJ whole genome shotgun (WGS) entry which is preliminary data.</text>
</comment>
<sequence length="73" mass="8526">MVSVDFASIIFLFRYWFLLLVINNKGTKLVILVKESVVYILVNVLYNSVSIDIHMSSIRFERVTLWLEPHKPG</sequence>